<comment type="caution">
    <text evidence="2">The sequence shown here is derived from an EMBL/GenBank/DDBJ whole genome shotgun (WGS) entry which is preliminary data.</text>
</comment>
<evidence type="ECO:0000313" key="2">
    <source>
        <dbReference type="EMBL" id="PKY44164.1"/>
    </source>
</evidence>
<dbReference type="EMBL" id="LLXI01000302">
    <property type="protein sequence ID" value="PKY44164.1"/>
    <property type="molecule type" value="Genomic_DNA"/>
</dbReference>
<feature type="compositionally biased region" description="Basic and acidic residues" evidence="1">
    <location>
        <begin position="120"/>
        <end position="138"/>
    </location>
</feature>
<proteinExistence type="predicted"/>
<dbReference type="Proteomes" id="UP000234323">
    <property type="component" value="Unassembled WGS sequence"/>
</dbReference>
<evidence type="ECO:0000256" key="1">
    <source>
        <dbReference type="SAM" id="MobiDB-lite"/>
    </source>
</evidence>
<gene>
    <name evidence="2" type="ORF">RhiirA4_541642</name>
</gene>
<feature type="region of interest" description="Disordered" evidence="1">
    <location>
        <begin position="120"/>
        <end position="147"/>
    </location>
</feature>
<organism evidence="2 3">
    <name type="scientific">Rhizophagus irregularis</name>
    <dbReference type="NCBI Taxonomy" id="588596"/>
    <lineage>
        <taxon>Eukaryota</taxon>
        <taxon>Fungi</taxon>
        <taxon>Fungi incertae sedis</taxon>
        <taxon>Mucoromycota</taxon>
        <taxon>Glomeromycotina</taxon>
        <taxon>Glomeromycetes</taxon>
        <taxon>Glomerales</taxon>
        <taxon>Glomeraceae</taxon>
        <taxon>Rhizophagus</taxon>
    </lineage>
</organism>
<dbReference type="VEuPathDB" id="FungiDB:RhiirA1_469917"/>
<accession>A0A2I1GC07</accession>
<sequence>MIKEAIEKDDVVPSQRKYAKSESFKAFFFENGLVLIVWDINEFEINSYDDYHNLNGLFITLFDIIKQLTGKPIQVKHIHGNGWSCILGDLDMGQIHVMSIFKAESKAELNQIFSDIEKSDEDGVKEKRNQKNKEDKNSLKRKYGQSKIQSTDENIYEFESDNSRSKKVDIEEKRLRLELEIEDRKMNLKKRDIALRAEVEATEIANEKAKLALKNN</sequence>
<keyword evidence="3" id="KW-1185">Reference proteome</keyword>
<reference evidence="2 3" key="1">
    <citation type="submission" date="2015-10" db="EMBL/GenBank/DDBJ databases">
        <title>Genome analyses suggest a sexual origin of heterokaryosis in a supposedly ancient asexual fungus.</title>
        <authorList>
            <person name="Ropars J."/>
            <person name="Sedzielewska K."/>
            <person name="Noel J."/>
            <person name="Charron P."/>
            <person name="Farinelli L."/>
            <person name="Marton T."/>
            <person name="Kruger M."/>
            <person name="Pelin A."/>
            <person name="Brachmann A."/>
            <person name="Corradi N."/>
        </authorList>
    </citation>
    <scope>NUCLEOTIDE SEQUENCE [LARGE SCALE GENOMIC DNA]</scope>
    <source>
        <strain evidence="2 3">A4</strain>
    </source>
</reference>
<dbReference type="AlphaFoldDB" id="A0A2I1GC07"/>
<protein>
    <submittedName>
        <fullName evidence="2">Uncharacterized protein</fullName>
    </submittedName>
</protein>
<evidence type="ECO:0000313" key="3">
    <source>
        <dbReference type="Proteomes" id="UP000234323"/>
    </source>
</evidence>
<name>A0A2I1GC07_9GLOM</name>